<reference evidence="2 3" key="1">
    <citation type="journal article" date="2011" name="J. Microbiol.">
        <title>Complete genome of Leptospirillum ferriphilum ML-04 provides insight into its physiology and environmental adaptation.</title>
        <authorList>
            <person name="Mi S."/>
            <person name="Song J."/>
            <person name="Lin J."/>
            <person name="Che Y."/>
            <person name="Zheng H."/>
            <person name="Lin J."/>
        </authorList>
    </citation>
    <scope>NUCLEOTIDE SEQUENCE [LARGE SCALE GENOMIC DNA]</scope>
    <source>
        <strain evidence="2 3">ML-04</strain>
    </source>
</reference>
<gene>
    <name evidence="2" type="ordered locus">LFML04_1799</name>
</gene>
<accession>J9ZC06</accession>
<feature type="domain" description="Transposase zinc-ribbon" evidence="1">
    <location>
        <begin position="22"/>
        <end position="66"/>
    </location>
</feature>
<dbReference type="HOGENOM" id="CLU_044348_3_0_0"/>
<dbReference type="NCBIfam" id="NF033547">
    <property type="entry name" value="transpos_IS1595"/>
    <property type="match status" value="1"/>
</dbReference>
<dbReference type="AlphaFoldDB" id="J9ZC06"/>
<evidence type="ECO:0000313" key="2">
    <source>
        <dbReference type="EMBL" id="AFS53999.1"/>
    </source>
</evidence>
<name>J9ZC06_LEPFM</name>
<dbReference type="Proteomes" id="UP000006177">
    <property type="component" value="Chromosome"/>
</dbReference>
<evidence type="ECO:0000313" key="3">
    <source>
        <dbReference type="Proteomes" id="UP000006177"/>
    </source>
</evidence>
<dbReference type="KEGG" id="lfi:LFML04_1799"/>
<protein>
    <submittedName>
        <fullName evidence="2">Putative transposase</fullName>
    </submittedName>
</protein>
<dbReference type="Pfam" id="PF12760">
    <property type="entry name" value="Zn_ribbon_IS1595"/>
    <property type="match status" value="1"/>
</dbReference>
<dbReference type="STRING" id="1048260.LFML04_1799"/>
<dbReference type="EMBL" id="CP002919">
    <property type="protein sequence ID" value="AFS53999.1"/>
    <property type="molecule type" value="Genomic_DNA"/>
</dbReference>
<evidence type="ECO:0000259" key="1">
    <source>
        <dbReference type="Pfam" id="PF12760"/>
    </source>
</evidence>
<organism evidence="2 3">
    <name type="scientific">Leptospirillum ferriphilum (strain ML-04)</name>
    <dbReference type="NCBI Taxonomy" id="1048260"/>
    <lineage>
        <taxon>Bacteria</taxon>
        <taxon>Pseudomonadati</taxon>
        <taxon>Nitrospirota</taxon>
        <taxon>Nitrospiria</taxon>
        <taxon>Nitrospirales</taxon>
        <taxon>Nitrospiraceae</taxon>
        <taxon>Leptospirillum</taxon>
    </lineage>
</organism>
<sequence>MAKNRIQFQKGLSLTEFHRQYGTEEHCRQALFQWRWPNGFQCPVCESPQFCMLSNGRYQYNACRRQTSLTSGAIMAGTKLPLTVWFLGIFLLTQSKNASSALELARQLGISYNSAWHLKRKVFQVMKERDDERPLAGPVQIDDAYWGGERRGGKRGRGAPGKTLFLGQSSAPRTVVPCAFA</sequence>
<proteinExistence type="predicted"/>
<dbReference type="PATRIC" id="fig|1048260.3.peg.1942"/>
<dbReference type="InterPro" id="IPR024442">
    <property type="entry name" value="Transposase_Zn_ribbon"/>
</dbReference>